<accession>A0AAP0PVV4</accession>
<protein>
    <submittedName>
        <fullName evidence="1">Uncharacterized protein</fullName>
    </submittedName>
</protein>
<evidence type="ECO:0000313" key="2">
    <source>
        <dbReference type="Proteomes" id="UP001417504"/>
    </source>
</evidence>
<gene>
    <name evidence="1" type="ORF">Sjap_003819</name>
</gene>
<comment type="caution">
    <text evidence="1">The sequence shown here is derived from an EMBL/GenBank/DDBJ whole genome shotgun (WGS) entry which is preliminary data.</text>
</comment>
<dbReference type="EMBL" id="JBBNAE010000001">
    <property type="protein sequence ID" value="KAK9156339.1"/>
    <property type="molecule type" value="Genomic_DNA"/>
</dbReference>
<reference evidence="1 2" key="1">
    <citation type="submission" date="2024-01" db="EMBL/GenBank/DDBJ databases">
        <title>Genome assemblies of Stephania.</title>
        <authorList>
            <person name="Yang L."/>
        </authorList>
    </citation>
    <scope>NUCLEOTIDE SEQUENCE [LARGE SCALE GENOMIC DNA]</scope>
    <source>
        <strain evidence="1">QJT</strain>
        <tissue evidence="1">Leaf</tissue>
    </source>
</reference>
<dbReference type="AlphaFoldDB" id="A0AAP0PVV4"/>
<proteinExistence type="predicted"/>
<organism evidence="1 2">
    <name type="scientific">Stephania japonica</name>
    <dbReference type="NCBI Taxonomy" id="461633"/>
    <lineage>
        <taxon>Eukaryota</taxon>
        <taxon>Viridiplantae</taxon>
        <taxon>Streptophyta</taxon>
        <taxon>Embryophyta</taxon>
        <taxon>Tracheophyta</taxon>
        <taxon>Spermatophyta</taxon>
        <taxon>Magnoliopsida</taxon>
        <taxon>Ranunculales</taxon>
        <taxon>Menispermaceae</taxon>
        <taxon>Menispermoideae</taxon>
        <taxon>Cissampelideae</taxon>
        <taxon>Stephania</taxon>
    </lineage>
</organism>
<sequence>MLLGNGQSPSESSLVDERSMLSLSSDDKSDGTRSGISSTRRASFFVVTISFCDLSSSWVMISLSVMVSSHSTSTSLALLVLVLAFSKTGFWWRPSFCFVNFKLVKVDTIKTTKVANKECPKNPENMRRTMASNT</sequence>
<evidence type="ECO:0000313" key="1">
    <source>
        <dbReference type="EMBL" id="KAK9156339.1"/>
    </source>
</evidence>
<dbReference type="Proteomes" id="UP001417504">
    <property type="component" value="Unassembled WGS sequence"/>
</dbReference>
<name>A0AAP0PVV4_9MAGN</name>
<keyword evidence="2" id="KW-1185">Reference proteome</keyword>